<dbReference type="Pfam" id="PF00580">
    <property type="entry name" value="UvrD-helicase"/>
    <property type="match status" value="1"/>
</dbReference>
<dbReference type="GO" id="GO:0003677">
    <property type="term" value="F:DNA binding"/>
    <property type="evidence" value="ECO:0007669"/>
    <property type="project" value="InterPro"/>
</dbReference>
<dbReference type="GO" id="GO:0000725">
    <property type="term" value="P:recombinational repair"/>
    <property type="evidence" value="ECO:0007669"/>
    <property type="project" value="TreeGrafter"/>
</dbReference>
<keyword evidence="2 5" id="KW-0378">Hydrolase</keyword>
<dbReference type="GO" id="GO:0016787">
    <property type="term" value="F:hydrolase activity"/>
    <property type="evidence" value="ECO:0007669"/>
    <property type="project" value="UniProtKB-UniRule"/>
</dbReference>
<name>A0A937FBE0_9CLOT</name>
<protein>
    <submittedName>
        <fullName evidence="7">AAA family ATPase</fullName>
    </submittedName>
</protein>
<dbReference type="InterPro" id="IPR027417">
    <property type="entry name" value="P-loop_NTPase"/>
</dbReference>
<dbReference type="PANTHER" id="PTHR11070:SF17">
    <property type="entry name" value="DNA HELICASE IV"/>
    <property type="match status" value="1"/>
</dbReference>
<feature type="binding site" evidence="5">
    <location>
        <begin position="224"/>
        <end position="231"/>
    </location>
    <ligand>
        <name>ATP</name>
        <dbReference type="ChEBI" id="CHEBI:30616"/>
    </ligand>
</feature>
<keyword evidence="3 5" id="KW-0347">Helicase</keyword>
<dbReference type="SUPFAM" id="SSF52540">
    <property type="entry name" value="P-loop containing nucleoside triphosphate hydrolases"/>
    <property type="match status" value="1"/>
</dbReference>
<evidence type="ECO:0000313" key="7">
    <source>
        <dbReference type="EMBL" id="MBL4930203.1"/>
    </source>
</evidence>
<dbReference type="Gene3D" id="3.40.50.300">
    <property type="entry name" value="P-loop containing nucleotide triphosphate hydrolases"/>
    <property type="match status" value="3"/>
</dbReference>
<keyword evidence="4 5" id="KW-0067">ATP-binding</keyword>
<keyword evidence="1 5" id="KW-0547">Nucleotide-binding</keyword>
<dbReference type="PROSITE" id="PS51198">
    <property type="entry name" value="UVRD_HELICASE_ATP_BIND"/>
    <property type="match status" value="1"/>
</dbReference>
<dbReference type="RefSeq" id="WP_202765590.1">
    <property type="nucleotide sequence ID" value="NZ_JAESWA010000001.1"/>
</dbReference>
<evidence type="ECO:0000313" key="8">
    <source>
        <dbReference type="Proteomes" id="UP000623681"/>
    </source>
</evidence>
<dbReference type="GO" id="GO:0005524">
    <property type="term" value="F:ATP binding"/>
    <property type="evidence" value="ECO:0007669"/>
    <property type="project" value="UniProtKB-UniRule"/>
</dbReference>
<comment type="caution">
    <text evidence="7">The sequence shown here is derived from an EMBL/GenBank/DDBJ whole genome shotgun (WGS) entry which is preliminary data.</text>
</comment>
<dbReference type="GO" id="GO:0005829">
    <property type="term" value="C:cytosol"/>
    <property type="evidence" value="ECO:0007669"/>
    <property type="project" value="TreeGrafter"/>
</dbReference>
<accession>A0A937FBE0</accession>
<keyword evidence="8" id="KW-1185">Reference proteome</keyword>
<dbReference type="AlphaFoldDB" id="A0A937FBE0"/>
<evidence type="ECO:0000256" key="4">
    <source>
        <dbReference type="ARBA" id="ARBA00022840"/>
    </source>
</evidence>
<sequence>MDNKDVEFLVEKKKLSETLEILNNEILRALAKRKAITEYILESRKNFIEEYKDDEDAVIEFFDHERYAKEEAFKTIDRKLKEMTILKESPYFGRVTFVEDKEQYPESLYIGRFGVTNEDDLEPVVIDWRAPIASLFYHGTLGRAKYKAPMGEIETEILGRRQIIVKKGALEGIFDSEIDVKDDILQKVLSENSSEKLRDIIMTIQQEQDDIIRMSREINMVVDGVAGSGKTTIALHRVAYLLYNYRKALEGRVLILGPNSIFMEYISQVLPSLGEVGVKQDTFVNFALNELKDIEVMEFQEYIEKIYSGEEEFLNEVRYKNSNKFTKFIEDFIANCEHDYFKLEDVYYYGEVVYSKEEIEKLFIEDYKYMPLFKRNEKIKRVIISKIKNKRDERVWKLNKEVEEYKKTLTSEQLALEELNLEFSRRIKIREIVREVINSRKALDEFINCEKPIELYNRINEYRRLTHLDLAPILYLMVKLWGAKYKGDIKHIVIDEAQDYSKIQFMAIKEYIGCNSFTILGDSNQRLVKLDEKPAMLNLSDIFDGNIHEFKLNKSYRSTKEIMEYANKYLQEEKIIPLVRSGDAVREYTCNNEDLLNLIIKVIKEMQQEGLGSIAVIKKDINGLKELGNLIKEEVSNVVFDREEVIYNGGIVLIPSYFAKGLEFDGVIILDEDEDNNKENLIKYIMSTRALHKLTSIKIEKR</sequence>
<dbReference type="InterPro" id="IPR000212">
    <property type="entry name" value="DNA_helicase_UvrD/REP"/>
</dbReference>
<proteinExistence type="predicted"/>
<dbReference type="EMBL" id="JAESWA010000001">
    <property type="protein sequence ID" value="MBL4930203.1"/>
    <property type="molecule type" value="Genomic_DNA"/>
</dbReference>
<evidence type="ECO:0000256" key="5">
    <source>
        <dbReference type="PROSITE-ProRule" id="PRU00560"/>
    </source>
</evidence>
<gene>
    <name evidence="7" type="ORF">JK634_00050</name>
</gene>
<dbReference type="Proteomes" id="UP000623681">
    <property type="component" value="Unassembled WGS sequence"/>
</dbReference>
<evidence type="ECO:0000256" key="1">
    <source>
        <dbReference type="ARBA" id="ARBA00022741"/>
    </source>
</evidence>
<reference evidence="7" key="1">
    <citation type="submission" date="2021-01" db="EMBL/GenBank/DDBJ databases">
        <title>Genome public.</title>
        <authorList>
            <person name="Liu C."/>
            <person name="Sun Q."/>
        </authorList>
    </citation>
    <scope>NUCLEOTIDE SEQUENCE</scope>
    <source>
        <strain evidence="7">YIM B02565</strain>
    </source>
</reference>
<dbReference type="InterPro" id="IPR014016">
    <property type="entry name" value="UvrD-like_ATP-bd"/>
</dbReference>
<evidence type="ECO:0000256" key="2">
    <source>
        <dbReference type="ARBA" id="ARBA00022801"/>
    </source>
</evidence>
<dbReference type="PANTHER" id="PTHR11070">
    <property type="entry name" value="UVRD / RECB / PCRA DNA HELICASE FAMILY MEMBER"/>
    <property type="match status" value="1"/>
</dbReference>
<evidence type="ECO:0000259" key="6">
    <source>
        <dbReference type="PROSITE" id="PS51198"/>
    </source>
</evidence>
<feature type="domain" description="UvrD-like helicase ATP-binding" evidence="6">
    <location>
        <begin position="203"/>
        <end position="559"/>
    </location>
</feature>
<evidence type="ECO:0000256" key="3">
    <source>
        <dbReference type="ARBA" id="ARBA00022806"/>
    </source>
</evidence>
<dbReference type="GO" id="GO:0043138">
    <property type="term" value="F:3'-5' DNA helicase activity"/>
    <property type="evidence" value="ECO:0007669"/>
    <property type="project" value="TreeGrafter"/>
</dbReference>
<organism evidence="7 8">
    <name type="scientific">Clostridium paridis</name>
    <dbReference type="NCBI Taxonomy" id="2803863"/>
    <lineage>
        <taxon>Bacteria</taxon>
        <taxon>Bacillati</taxon>
        <taxon>Bacillota</taxon>
        <taxon>Clostridia</taxon>
        <taxon>Eubacteriales</taxon>
        <taxon>Clostridiaceae</taxon>
        <taxon>Clostridium</taxon>
    </lineage>
</organism>